<reference evidence="4 5" key="1">
    <citation type="submission" date="2024-09" db="EMBL/GenBank/DDBJ databases">
        <title>Rethinking Asexuality: The Enigmatic Case of Functional Sexual Genes in Lepraria (Stereocaulaceae).</title>
        <authorList>
            <person name="Doellman M."/>
            <person name="Sun Y."/>
            <person name="Barcenas-Pena A."/>
            <person name="Lumbsch H.T."/>
            <person name="Grewe F."/>
        </authorList>
    </citation>
    <scope>NUCLEOTIDE SEQUENCE [LARGE SCALE GENOMIC DNA]</scope>
    <source>
        <strain evidence="4 5">Mercado 3170</strain>
    </source>
</reference>
<dbReference type="Pfam" id="PF03893">
    <property type="entry name" value="Lipase3_N"/>
    <property type="match status" value="1"/>
</dbReference>
<feature type="signal peptide" evidence="2">
    <location>
        <begin position="1"/>
        <end position="21"/>
    </location>
</feature>
<sequence length="116" mass="12433">MWSRIVVHGLLLTTFASTALSGTRKTGDPPRSGSVGISQTLLDDFDLFAQYSAAAYWPTNSNSTGGLLLCGPGGCPALPDNNCPQVEEAKAYTTHEFRDTPEGDDHGKTTSRYLTH</sequence>
<organism evidence="4 5">
    <name type="scientific">Stereocaulon virgatum</name>
    <dbReference type="NCBI Taxonomy" id="373712"/>
    <lineage>
        <taxon>Eukaryota</taxon>
        <taxon>Fungi</taxon>
        <taxon>Dikarya</taxon>
        <taxon>Ascomycota</taxon>
        <taxon>Pezizomycotina</taxon>
        <taxon>Lecanoromycetes</taxon>
        <taxon>OSLEUM clade</taxon>
        <taxon>Lecanoromycetidae</taxon>
        <taxon>Lecanorales</taxon>
        <taxon>Lecanorineae</taxon>
        <taxon>Stereocaulaceae</taxon>
        <taxon>Stereocaulon</taxon>
    </lineage>
</organism>
<evidence type="ECO:0000313" key="4">
    <source>
        <dbReference type="EMBL" id="KAL2041622.1"/>
    </source>
</evidence>
<keyword evidence="2" id="KW-0732">Signal</keyword>
<feature type="region of interest" description="Disordered" evidence="1">
    <location>
        <begin position="92"/>
        <end position="116"/>
    </location>
</feature>
<dbReference type="InterPro" id="IPR005592">
    <property type="entry name" value="Mono/diacylglycerol_lipase_N"/>
</dbReference>
<feature type="domain" description="Mono-/di-acylglycerol lipase N-terminal" evidence="3">
    <location>
        <begin position="37"/>
        <end position="92"/>
    </location>
</feature>
<protein>
    <recommendedName>
        <fullName evidence="3">Mono-/di-acylglycerol lipase N-terminal domain-containing protein</fullName>
    </recommendedName>
</protein>
<name>A0ABR4A6S9_9LECA</name>
<evidence type="ECO:0000256" key="2">
    <source>
        <dbReference type="SAM" id="SignalP"/>
    </source>
</evidence>
<evidence type="ECO:0000313" key="5">
    <source>
        <dbReference type="Proteomes" id="UP001590950"/>
    </source>
</evidence>
<feature type="compositionally biased region" description="Basic and acidic residues" evidence="1">
    <location>
        <begin position="92"/>
        <end position="108"/>
    </location>
</feature>
<evidence type="ECO:0000259" key="3">
    <source>
        <dbReference type="Pfam" id="PF03893"/>
    </source>
</evidence>
<dbReference type="Proteomes" id="UP001590950">
    <property type="component" value="Unassembled WGS sequence"/>
</dbReference>
<feature type="chain" id="PRO_5045130245" description="Mono-/di-acylglycerol lipase N-terminal domain-containing protein" evidence="2">
    <location>
        <begin position="22"/>
        <end position="116"/>
    </location>
</feature>
<keyword evidence="5" id="KW-1185">Reference proteome</keyword>
<comment type="caution">
    <text evidence="4">The sequence shown here is derived from an EMBL/GenBank/DDBJ whole genome shotgun (WGS) entry which is preliminary data.</text>
</comment>
<accession>A0ABR4A6S9</accession>
<dbReference type="EMBL" id="JBEFKJ010000016">
    <property type="protein sequence ID" value="KAL2041622.1"/>
    <property type="molecule type" value="Genomic_DNA"/>
</dbReference>
<evidence type="ECO:0000256" key="1">
    <source>
        <dbReference type="SAM" id="MobiDB-lite"/>
    </source>
</evidence>
<proteinExistence type="predicted"/>
<gene>
    <name evidence="4" type="ORF">N7G274_005406</name>
</gene>